<name>A0A202B296_CHRVL</name>
<evidence type="ECO:0000313" key="2">
    <source>
        <dbReference type="EMBL" id="OVE45605.1"/>
    </source>
</evidence>
<organism evidence="2 3">
    <name type="scientific">Chromobacterium violaceum</name>
    <dbReference type="NCBI Taxonomy" id="536"/>
    <lineage>
        <taxon>Bacteria</taxon>
        <taxon>Pseudomonadati</taxon>
        <taxon>Pseudomonadota</taxon>
        <taxon>Betaproteobacteria</taxon>
        <taxon>Neisseriales</taxon>
        <taxon>Chromobacteriaceae</taxon>
        <taxon>Chromobacterium</taxon>
    </lineage>
</organism>
<reference evidence="2 3" key="1">
    <citation type="submission" date="2017-05" db="EMBL/GenBank/DDBJ databases">
        <title>Chromobacterium violaceum GHPS1 isolated from Hydrocarbon polluted soil in French Guiana display an awesome secondary metabolite arsenal and a battery of drug and heavy-metal-resistance and detoxification of xenobiotics proteins.</title>
        <authorList>
            <person name="Belbahri L."/>
        </authorList>
    </citation>
    <scope>NUCLEOTIDE SEQUENCE [LARGE SCALE GENOMIC DNA]</scope>
    <source>
        <strain evidence="2 3">GHPS1</strain>
    </source>
</reference>
<dbReference type="RefSeq" id="WP_087698915.1">
    <property type="nucleotide sequence ID" value="NZ_NHOO01000032.1"/>
</dbReference>
<dbReference type="EMBL" id="NHOO01000032">
    <property type="protein sequence ID" value="OVE45605.1"/>
    <property type="molecule type" value="Genomic_DNA"/>
</dbReference>
<gene>
    <name evidence="2" type="ORF">CBW21_22470</name>
</gene>
<feature type="region of interest" description="Disordered" evidence="1">
    <location>
        <begin position="55"/>
        <end position="79"/>
    </location>
</feature>
<keyword evidence="3" id="KW-1185">Reference proteome</keyword>
<comment type="caution">
    <text evidence="2">The sequence shown here is derived from an EMBL/GenBank/DDBJ whole genome shotgun (WGS) entry which is preliminary data.</text>
</comment>
<protein>
    <submittedName>
        <fullName evidence="2">Uncharacterized protein</fullName>
    </submittedName>
</protein>
<sequence>MASAEWAPTAGLAGQVFDGPASYVEAWDIAFQQELHRILAMPNVNARRAALGRIQQEQGGAARQRMERALKRKWNQRSD</sequence>
<evidence type="ECO:0000256" key="1">
    <source>
        <dbReference type="SAM" id="MobiDB-lite"/>
    </source>
</evidence>
<evidence type="ECO:0000313" key="3">
    <source>
        <dbReference type="Proteomes" id="UP000196342"/>
    </source>
</evidence>
<proteinExistence type="predicted"/>
<feature type="compositionally biased region" description="Basic residues" evidence="1">
    <location>
        <begin position="70"/>
        <end position="79"/>
    </location>
</feature>
<accession>A0A202B296</accession>
<dbReference type="Proteomes" id="UP000196342">
    <property type="component" value="Unassembled WGS sequence"/>
</dbReference>
<dbReference type="AlphaFoldDB" id="A0A202B296"/>